<dbReference type="Gene3D" id="1.10.10.2130">
    <property type="entry name" value="DEAH helicase family, winged-helix domain"/>
    <property type="match status" value="1"/>
</dbReference>
<evidence type="ECO:0000256" key="3">
    <source>
        <dbReference type="ARBA" id="ARBA00022806"/>
    </source>
</evidence>
<evidence type="ECO:0000256" key="4">
    <source>
        <dbReference type="ARBA" id="ARBA00022840"/>
    </source>
</evidence>
<feature type="domain" description="Helicase ATP-binding" evidence="5">
    <location>
        <begin position="119"/>
        <end position="275"/>
    </location>
</feature>
<dbReference type="Proteomes" id="UP000034350">
    <property type="component" value="Unassembled WGS sequence"/>
</dbReference>
<comment type="caution">
    <text evidence="7">The sequence shown here is derived from an EMBL/GenBank/DDBJ whole genome shotgun (WGS) entry which is preliminary data.</text>
</comment>
<dbReference type="PANTHER" id="PTHR18934">
    <property type="entry name" value="ATP-DEPENDENT RNA HELICASE"/>
    <property type="match status" value="1"/>
</dbReference>
<dbReference type="InterPro" id="IPR014001">
    <property type="entry name" value="Helicase_ATP-bd"/>
</dbReference>
<sequence>MSSGQKKRKTVEQKLWENRKLKMAGIQPDDSEIDVDEDIEIEFKKQYKFNTLEFKPEESFDFTNPLYLIGCKKSLFYEKYKSTINKFDFKNIKIKHKHEARPLEKITELPVYKQKDEFLDFFEKNNIILVTGETGCGKSTLIPKFIFDKFNYRICVTQPRKISVKSLYYRMKHFYDFEIGYVIKYEKEITHATKIKYVTEGILLKEFSSEVLLSEYDVIICDEVHERSINLDIILGFLKIIKHKRSNLKIILMSATLQVDDFKQYFDVSAFHFGGSQYPVSIHYLKINVDDYIEWTAKKILHVHQKKEKGDILVFLSGKEDIMQVYTILQNFVLCKDLIVIPLYAEIMNDVYDIIFNYKENRRKCILSTNIAEASVTIDNIKYVIDSGFHKILYYDYNFGERLIKYPISKDNAIQRAGRAGRLMPGECYRMYTEESYNNDLKSHNIPEILRSNITNTILVLLSANYKEINNFPFISKPSENLIQAGINNLFILNCVDTNLNITQDGKKIMDFGEDICLGKLILEGIKLNCSYDASLLVCILSFDFYNFFELFRKEPYYDNCVIDNNEFCTLLNLFKNGIKNIKDAPYIVSKVKYKHDNLIKRLKSLGYQITFSKHINIAIYKTFFYNICKKCDNYYVHIFTGIKYKNNTSNVDGKYVLFYKSFKNRKEDLIMQVMCTINSKEILYELSNYIKPQNEKEIQKDYFFNIFEKLYDRFELEDID</sequence>
<keyword evidence="3" id="KW-0347">Helicase</keyword>
<dbReference type="Gene3D" id="3.40.50.300">
    <property type="entry name" value="P-loop containing nucleotide triphosphate hydrolases"/>
    <property type="match status" value="2"/>
</dbReference>
<dbReference type="InterPro" id="IPR001650">
    <property type="entry name" value="Helicase_C-like"/>
</dbReference>
<evidence type="ECO:0000313" key="7">
    <source>
        <dbReference type="EMBL" id="KKO74626.1"/>
    </source>
</evidence>
<dbReference type="GO" id="GO:0016787">
    <property type="term" value="F:hydrolase activity"/>
    <property type="evidence" value="ECO:0007669"/>
    <property type="project" value="UniProtKB-KW"/>
</dbReference>
<dbReference type="EMBL" id="JPQZ01000055">
    <property type="protein sequence ID" value="KKO74626.1"/>
    <property type="molecule type" value="Genomic_DNA"/>
</dbReference>
<dbReference type="GO" id="GO:0004386">
    <property type="term" value="F:helicase activity"/>
    <property type="evidence" value="ECO:0007669"/>
    <property type="project" value="UniProtKB-KW"/>
</dbReference>
<gene>
    <name evidence="7" type="ORF">AAJ76_5500018173</name>
</gene>
<organism evidence="7 8">
    <name type="scientific">Vairimorpha ceranae</name>
    <dbReference type="NCBI Taxonomy" id="40302"/>
    <lineage>
        <taxon>Eukaryota</taxon>
        <taxon>Fungi</taxon>
        <taxon>Fungi incertae sedis</taxon>
        <taxon>Microsporidia</taxon>
        <taxon>Nosematidae</taxon>
        <taxon>Vairimorpha</taxon>
    </lineage>
</organism>
<dbReference type="RefSeq" id="XP_024330368.1">
    <property type="nucleotide sequence ID" value="XM_024475980.1"/>
</dbReference>
<dbReference type="PANTHER" id="PTHR18934:SF99">
    <property type="entry name" value="ATP-DEPENDENT RNA HELICASE DHX37-RELATED"/>
    <property type="match status" value="1"/>
</dbReference>
<dbReference type="SUPFAM" id="SSF52540">
    <property type="entry name" value="P-loop containing nucleoside triphosphate hydrolases"/>
    <property type="match status" value="1"/>
</dbReference>
<evidence type="ECO:0000313" key="8">
    <source>
        <dbReference type="Proteomes" id="UP000034350"/>
    </source>
</evidence>
<keyword evidence="8" id="KW-1185">Reference proteome</keyword>
<dbReference type="Pfam" id="PF00270">
    <property type="entry name" value="DEAD"/>
    <property type="match status" value="1"/>
</dbReference>
<dbReference type="GeneID" id="36320928"/>
<dbReference type="PROSITE" id="PS51194">
    <property type="entry name" value="HELICASE_CTER"/>
    <property type="match status" value="1"/>
</dbReference>
<accession>A0A0F9WAJ7</accession>
<dbReference type="InterPro" id="IPR027417">
    <property type="entry name" value="P-loop_NTPase"/>
</dbReference>
<dbReference type="AlphaFoldDB" id="A0A0F9WAJ7"/>
<dbReference type="SMART" id="SM00487">
    <property type="entry name" value="DEXDc"/>
    <property type="match status" value="1"/>
</dbReference>
<dbReference type="PROSITE" id="PS51192">
    <property type="entry name" value="HELICASE_ATP_BIND_1"/>
    <property type="match status" value="1"/>
</dbReference>
<evidence type="ECO:0000256" key="1">
    <source>
        <dbReference type="ARBA" id="ARBA00022741"/>
    </source>
</evidence>
<dbReference type="VEuPathDB" id="MicrosporidiaDB:G9O61_00g012940"/>
<dbReference type="VEuPathDB" id="MicrosporidiaDB:AAJ76_5500018173"/>
<keyword evidence="1" id="KW-0547">Nucleotide-binding</keyword>
<name>A0A0F9WAJ7_9MICR</name>
<dbReference type="GO" id="GO:0003723">
    <property type="term" value="F:RNA binding"/>
    <property type="evidence" value="ECO:0007669"/>
    <property type="project" value="TreeGrafter"/>
</dbReference>
<proteinExistence type="predicted"/>
<dbReference type="VEuPathDB" id="MicrosporidiaDB:NCER_100971"/>
<dbReference type="OrthoDB" id="10253254at2759"/>
<dbReference type="Pfam" id="PF00271">
    <property type="entry name" value="Helicase_C"/>
    <property type="match status" value="1"/>
</dbReference>
<dbReference type="GO" id="GO:0005524">
    <property type="term" value="F:ATP binding"/>
    <property type="evidence" value="ECO:0007669"/>
    <property type="project" value="UniProtKB-KW"/>
</dbReference>
<dbReference type="CDD" id="cd17917">
    <property type="entry name" value="DEXHc_RHA-like"/>
    <property type="match status" value="1"/>
</dbReference>
<keyword evidence="2" id="KW-0378">Hydrolase</keyword>
<dbReference type="SMART" id="SM00490">
    <property type="entry name" value="HELICc"/>
    <property type="match status" value="1"/>
</dbReference>
<protein>
    <submittedName>
        <fullName evidence="7">Uncharacterized protein</fullName>
    </submittedName>
</protein>
<dbReference type="InterPro" id="IPR011545">
    <property type="entry name" value="DEAD/DEAH_box_helicase_dom"/>
</dbReference>
<feature type="domain" description="Helicase C-terminal" evidence="6">
    <location>
        <begin position="288"/>
        <end position="465"/>
    </location>
</feature>
<evidence type="ECO:0000256" key="2">
    <source>
        <dbReference type="ARBA" id="ARBA00022801"/>
    </source>
</evidence>
<dbReference type="CDD" id="cd18791">
    <property type="entry name" value="SF2_C_RHA"/>
    <property type="match status" value="1"/>
</dbReference>
<dbReference type="InterPro" id="IPR042035">
    <property type="entry name" value="DEAH_win-hel_dom"/>
</dbReference>
<keyword evidence="4" id="KW-0067">ATP-binding</keyword>
<evidence type="ECO:0000259" key="5">
    <source>
        <dbReference type="PROSITE" id="PS51192"/>
    </source>
</evidence>
<reference evidence="7 8" key="1">
    <citation type="journal article" date="2015" name="Environ. Microbiol.">
        <title>Genome analyses suggest the presence of polyploidy and recent human-driven expansions in eight global populations of the honeybee pathogen Nosema ceranae.</title>
        <authorList>
            <person name="Pelin A."/>
            <person name="Selman M."/>
            <person name="Aris-Brosou S."/>
            <person name="Farinelli L."/>
            <person name="Corradi N."/>
        </authorList>
    </citation>
    <scope>NUCLEOTIDE SEQUENCE [LARGE SCALE GENOMIC DNA]</scope>
    <source>
        <strain evidence="7 8">PA08 1199</strain>
    </source>
</reference>
<evidence type="ECO:0000259" key="6">
    <source>
        <dbReference type="PROSITE" id="PS51194"/>
    </source>
</evidence>